<dbReference type="GO" id="GO:0016036">
    <property type="term" value="P:cellular response to phosphate starvation"/>
    <property type="evidence" value="ECO:0007669"/>
    <property type="project" value="TreeGrafter"/>
</dbReference>
<feature type="compositionally biased region" description="Acidic residues" evidence="6">
    <location>
        <begin position="609"/>
        <end position="625"/>
    </location>
</feature>
<dbReference type="GO" id="GO:0005794">
    <property type="term" value="C:Golgi apparatus"/>
    <property type="evidence" value="ECO:0007669"/>
    <property type="project" value="TreeGrafter"/>
</dbReference>
<feature type="region of interest" description="Disordered" evidence="6">
    <location>
        <begin position="601"/>
        <end position="625"/>
    </location>
</feature>
<feature type="transmembrane region" description="Helical" evidence="7">
    <location>
        <begin position="119"/>
        <end position="143"/>
    </location>
</feature>
<keyword evidence="11" id="KW-1185">Reference proteome</keyword>
<evidence type="ECO:0000256" key="1">
    <source>
        <dbReference type="ARBA" id="ARBA00004141"/>
    </source>
</evidence>
<dbReference type="InterPro" id="IPR004342">
    <property type="entry name" value="EXS_C"/>
</dbReference>
<proteinExistence type="inferred from homology"/>
<dbReference type="PROSITE" id="PS51382">
    <property type="entry name" value="SPX"/>
    <property type="match status" value="1"/>
</dbReference>
<feature type="transmembrane region" description="Helical" evidence="7">
    <location>
        <begin position="387"/>
        <end position="408"/>
    </location>
</feature>
<feature type="compositionally biased region" description="Polar residues" evidence="6">
    <location>
        <begin position="534"/>
        <end position="555"/>
    </location>
</feature>
<evidence type="ECO:0008006" key="12">
    <source>
        <dbReference type="Google" id="ProtNLM"/>
    </source>
</evidence>
<dbReference type="Pfam" id="PF03105">
    <property type="entry name" value="SPX"/>
    <property type="match status" value="1"/>
</dbReference>
<evidence type="ECO:0000256" key="6">
    <source>
        <dbReference type="SAM" id="MobiDB-lite"/>
    </source>
</evidence>
<dbReference type="PANTHER" id="PTHR10783">
    <property type="entry name" value="XENOTROPIC AND POLYTROPIC RETROVIRUS RECEPTOR 1-RELATED"/>
    <property type="match status" value="1"/>
</dbReference>
<dbReference type="PROSITE" id="PS51380">
    <property type="entry name" value="EXS"/>
    <property type="match status" value="1"/>
</dbReference>
<dbReference type="GO" id="GO:0000822">
    <property type="term" value="F:inositol hexakisphosphate binding"/>
    <property type="evidence" value="ECO:0007669"/>
    <property type="project" value="TreeGrafter"/>
</dbReference>
<feature type="domain" description="EXS" evidence="8">
    <location>
        <begin position="275"/>
        <end position="469"/>
    </location>
</feature>
<accession>A0A9P6WMT6</accession>
<dbReference type="Pfam" id="PF03124">
    <property type="entry name" value="EXS"/>
    <property type="match status" value="1"/>
</dbReference>
<dbReference type="EMBL" id="PUHW01000050">
    <property type="protein sequence ID" value="KAG0690024.1"/>
    <property type="molecule type" value="Genomic_DNA"/>
</dbReference>
<dbReference type="Proteomes" id="UP000697127">
    <property type="component" value="Unassembled WGS sequence"/>
</dbReference>
<sequence length="625" mass="73344">MNRIAFRKLMKKYDKTTGDNLLNEYMKKVDNTYFSKSDVLDNLMTSVEESYTRYFENGNRKVSITKLRTSAIEKTYYLSDYFGGFFIGLALPFVAYSIYLGLHKTIIGELINGKYLLQIWGGFFVIVVMSWLFSINCLVWTKFKVNYKFIFEFNQHDTLDYKQYMVLPSLFLLIGGFTAWFSFEDFWPDIFSGYDFPWIFLAVSVVLLLCPFDMFYLNARLWLLSTLTRLLLSGLYPVEFRDFFLGDIFCSLTYSISNVSMFFCIYSKHWKNCVNCGSSRSRILGFLQCLPSIWRFLQCFRRYADTGDWFPHLANMCKYTVSTLYYMSLSLYRIETINKYKILLIFWATLNSVYSSIWDIIMDWSLLQFDSKNFLLRDEITFKYPSIYYSAIIIDVILRFQWIFYVLFPAQIQQSAITSFCIAIAEILRRFIWIFFRMENEHATNVHLFRASRESPLPYPTIKRKQNSPRFLHSEDNDYSKDITEQDLRRRKNDIDIESGNGSGVHIQTPKMVFANSTSSSIINTNGVPSTIIPNSFSRRPSRASLSRNGSNDVVNTGIDPYSNESNHSNSNGIASSMSRYVQHLSNAMRNAHIKDFQRRKVNKAQMMQEEEEEEEEEDATDRDD</sequence>
<evidence type="ECO:0000256" key="5">
    <source>
        <dbReference type="ARBA" id="ARBA00023136"/>
    </source>
</evidence>
<keyword evidence="3 7" id="KW-0812">Transmembrane</keyword>
<feature type="domain" description="SPX" evidence="9">
    <location>
        <begin position="1"/>
        <end position="27"/>
    </location>
</feature>
<comment type="caution">
    <text evidence="10">The sequence shown here is derived from an EMBL/GenBank/DDBJ whole genome shotgun (WGS) entry which is preliminary data.</text>
</comment>
<evidence type="ECO:0000259" key="8">
    <source>
        <dbReference type="PROSITE" id="PS51380"/>
    </source>
</evidence>
<evidence type="ECO:0000313" key="10">
    <source>
        <dbReference type="EMBL" id="KAG0690024.1"/>
    </source>
</evidence>
<keyword evidence="4 7" id="KW-1133">Transmembrane helix</keyword>
<comment type="subcellular location">
    <subcellularLocation>
        <location evidence="1">Membrane</location>
        <topology evidence="1">Multi-pass membrane protein</topology>
    </subcellularLocation>
</comment>
<protein>
    <recommendedName>
        <fullName evidence="12">EXS domain-containing protein</fullName>
    </recommendedName>
</protein>
<feature type="transmembrane region" description="Helical" evidence="7">
    <location>
        <begin position="195"/>
        <end position="214"/>
    </location>
</feature>
<gene>
    <name evidence="10" type="ORF">C6P40_004075</name>
</gene>
<dbReference type="PANTHER" id="PTHR10783:SF103">
    <property type="entry name" value="SOLUTE CARRIER FAMILY 53 MEMBER 1"/>
    <property type="match status" value="1"/>
</dbReference>
<feature type="compositionally biased region" description="Polar residues" evidence="6">
    <location>
        <begin position="563"/>
        <end position="573"/>
    </location>
</feature>
<name>A0A9P6WMT6_9ASCO</name>
<evidence type="ECO:0000256" key="4">
    <source>
        <dbReference type="ARBA" id="ARBA00022989"/>
    </source>
</evidence>
<evidence type="ECO:0000256" key="7">
    <source>
        <dbReference type="SAM" id="Phobius"/>
    </source>
</evidence>
<dbReference type="GO" id="GO:0006817">
    <property type="term" value="P:phosphate ion transport"/>
    <property type="evidence" value="ECO:0007669"/>
    <property type="project" value="TreeGrafter"/>
</dbReference>
<feature type="transmembrane region" description="Helical" evidence="7">
    <location>
        <begin position="164"/>
        <end position="183"/>
    </location>
</feature>
<keyword evidence="5 7" id="KW-0472">Membrane</keyword>
<dbReference type="InterPro" id="IPR004331">
    <property type="entry name" value="SPX_dom"/>
</dbReference>
<dbReference type="AlphaFoldDB" id="A0A9P6WMT6"/>
<evidence type="ECO:0000256" key="3">
    <source>
        <dbReference type="ARBA" id="ARBA00022692"/>
    </source>
</evidence>
<feature type="transmembrane region" description="Helical" evidence="7">
    <location>
        <begin position="342"/>
        <end position="367"/>
    </location>
</feature>
<evidence type="ECO:0000313" key="11">
    <source>
        <dbReference type="Proteomes" id="UP000697127"/>
    </source>
</evidence>
<feature type="transmembrane region" description="Helical" evidence="7">
    <location>
        <begin position="76"/>
        <end position="99"/>
    </location>
</feature>
<evidence type="ECO:0000259" key="9">
    <source>
        <dbReference type="PROSITE" id="PS51382"/>
    </source>
</evidence>
<comment type="similarity">
    <text evidence="2">Belongs to the SYG1 (TC 2.A.94) family.</text>
</comment>
<reference evidence="10" key="1">
    <citation type="submission" date="2020-11" db="EMBL/GenBank/DDBJ databases">
        <title>Kefir isolates.</title>
        <authorList>
            <person name="Marcisauskas S."/>
            <person name="Kim Y."/>
            <person name="Blasche S."/>
        </authorList>
    </citation>
    <scope>NUCLEOTIDE SEQUENCE</scope>
    <source>
        <strain evidence="10">Olga-1</strain>
    </source>
</reference>
<dbReference type="GO" id="GO:0005886">
    <property type="term" value="C:plasma membrane"/>
    <property type="evidence" value="ECO:0007669"/>
    <property type="project" value="TreeGrafter"/>
</dbReference>
<evidence type="ECO:0000256" key="2">
    <source>
        <dbReference type="ARBA" id="ARBA00009665"/>
    </source>
</evidence>
<organism evidence="10 11">
    <name type="scientific">Pichia californica</name>
    <dbReference type="NCBI Taxonomy" id="460514"/>
    <lineage>
        <taxon>Eukaryota</taxon>
        <taxon>Fungi</taxon>
        <taxon>Dikarya</taxon>
        <taxon>Ascomycota</taxon>
        <taxon>Saccharomycotina</taxon>
        <taxon>Pichiomycetes</taxon>
        <taxon>Pichiales</taxon>
        <taxon>Pichiaceae</taxon>
        <taxon>Pichia</taxon>
    </lineage>
</organism>
<feature type="region of interest" description="Disordered" evidence="6">
    <location>
        <begin position="534"/>
        <end position="573"/>
    </location>
</feature>